<gene>
    <name evidence="1" type="ORF">ROA7745_02782</name>
</gene>
<protein>
    <recommendedName>
        <fullName evidence="3">Phosphonate metabolism protein</fullName>
    </recommendedName>
</protein>
<dbReference type="OrthoDB" id="4954742at2"/>
<evidence type="ECO:0008006" key="3">
    <source>
        <dbReference type="Google" id="ProtNLM"/>
    </source>
</evidence>
<dbReference type="Gene3D" id="3.90.1140.10">
    <property type="entry name" value="Cyclic phosphodiesterase"/>
    <property type="match status" value="1"/>
</dbReference>
<dbReference type="Pfam" id="PF06299">
    <property type="entry name" value="DUF1045"/>
    <property type="match status" value="1"/>
</dbReference>
<dbReference type="RefSeq" id="WP_085800896.1">
    <property type="nucleotide sequence ID" value="NZ_FWXB01000010.1"/>
</dbReference>
<organism evidence="1 2">
    <name type="scientific">Roseovarius aestuarii</name>
    <dbReference type="NCBI Taxonomy" id="475083"/>
    <lineage>
        <taxon>Bacteria</taxon>
        <taxon>Pseudomonadati</taxon>
        <taxon>Pseudomonadota</taxon>
        <taxon>Alphaproteobacteria</taxon>
        <taxon>Rhodobacterales</taxon>
        <taxon>Roseobacteraceae</taxon>
        <taxon>Roseovarius</taxon>
    </lineage>
</organism>
<name>A0A1X7BUP8_9RHOB</name>
<keyword evidence="2" id="KW-1185">Reference proteome</keyword>
<evidence type="ECO:0000313" key="2">
    <source>
        <dbReference type="Proteomes" id="UP000193224"/>
    </source>
</evidence>
<sequence length="228" mass="26173">MEFTRYAIFYTPAPGPLADFGARWLGWDATTGQMPPPSDIPNLPMAWQEITETPRKYGFHGTFKPPFRLKEGETEEQLRCAIAKFCALQRVVTLDRMELAQLGRFLALVPTGDTRRLSAFAADIVRAFDKFRAPLTDEELNRRRKHSLSPRQDKLLQTWGYPYVMDEFRFHLTLSGKLPKAKTTRLRSILEPILTPLLTDPLVVDALCLMGEGPDEKMRLIERFMLSE</sequence>
<proteinExistence type="predicted"/>
<dbReference type="InterPro" id="IPR009389">
    <property type="entry name" value="DUF1045"/>
</dbReference>
<dbReference type="AlphaFoldDB" id="A0A1X7BUP8"/>
<dbReference type="EMBL" id="FWXB01000010">
    <property type="protein sequence ID" value="SMC12949.1"/>
    <property type="molecule type" value="Genomic_DNA"/>
</dbReference>
<dbReference type="Proteomes" id="UP000193224">
    <property type="component" value="Unassembled WGS sequence"/>
</dbReference>
<dbReference type="NCBIfam" id="TIGR03223">
    <property type="entry name" value="Phn_opern_protn"/>
    <property type="match status" value="1"/>
</dbReference>
<dbReference type="PIRSF" id="PIRSF033328">
    <property type="entry name" value="Phest_Mll4975"/>
    <property type="match status" value="1"/>
</dbReference>
<evidence type="ECO:0000313" key="1">
    <source>
        <dbReference type="EMBL" id="SMC12949.1"/>
    </source>
</evidence>
<reference evidence="1 2" key="1">
    <citation type="submission" date="2017-03" db="EMBL/GenBank/DDBJ databases">
        <authorList>
            <person name="Afonso C.L."/>
            <person name="Miller P.J."/>
            <person name="Scott M.A."/>
            <person name="Spackman E."/>
            <person name="Goraichik I."/>
            <person name="Dimitrov K.M."/>
            <person name="Suarez D.L."/>
            <person name="Swayne D.E."/>
        </authorList>
    </citation>
    <scope>NUCLEOTIDE SEQUENCE [LARGE SCALE GENOMIC DNA]</scope>
    <source>
        <strain evidence="1 2">CECT 7745</strain>
    </source>
</reference>
<accession>A0A1X7BUP8</accession>